<evidence type="ECO:0000256" key="2">
    <source>
        <dbReference type="ARBA" id="ARBA00023002"/>
    </source>
</evidence>
<reference evidence="5" key="1">
    <citation type="submission" date="2016-10" db="EMBL/GenBank/DDBJ databases">
        <authorList>
            <person name="Varghese N."/>
            <person name="Submissions S."/>
        </authorList>
    </citation>
    <scope>NUCLEOTIDE SEQUENCE [LARGE SCALE GENOMIC DNA]</scope>
    <source>
        <strain evidence="5">DSM 24450</strain>
    </source>
</reference>
<name>A0A1I6PR58_9FLAO</name>
<dbReference type="PRINTS" id="PR00081">
    <property type="entry name" value="GDHRDH"/>
</dbReference>
<dbReference type="PANTHER" id="PTHR44196:SF1">
    <property type="entry name" value="DEHYDROGENASE_REDUCTASE SDR FAMILY MEMBER 7B"/>
    <property type="match status" value="1"/>
</dbReference>
<dbReference type="Proteomes" id="UP000199312">
    <property type="component" value="Unassembled WGS sequence"/>
</dbReference>
<dbReference type="AlphaFoldDB" id="A0A1I6PR58"/>
<comment type="similarity">
    <text evidence="1 3">Belongs to the short-chain dehydrogenases/reductases (SDR) family.</text>
</comment>
<dbReference type="SUPFAM" id="SSF51735">
    <property type="entry name" value="NAD(P)-binding Rossmann-fold domains"/>
    <property type="match status" value="1"/>
</dbReference>
<dbReference type="InterPro" id="IPR002347">
    <property type="entry name" value="SDR_fam"/>
</dbReference>
<proteinExistence type="inferred from homology"/>
<dbReference type="STRING" id="593133.SAMN04488006_1276"/>
<dbReference type="RefSeq" id="WP_090223860.1">
    <property type="nucleotide sequence ID" value="NZ_FOZP01000002.1"/>
</dbReference>
<dbReference type="NCBIfam" id="NF004825">
    <property type="entry name" value="PRK06181.1"/>
    <property type="match status" value="1"/>
</dbReference>
<evidence type="ECO:0000313" key="4">
    <source>
        <dbReference type="EMBL" id="SFS42548.1"/>
    </source>
</evidence>
<dbReference type="EMBL" id="FOZP01000002">
    <property type="protein sequence ID" value="SFS42548.1"/>
    <property type="molecule type" value="Genomic_DNA"/>
</dbReference>
<dbReference type="InterPro" id="IPR036291">
    <property type="entry name" value="NAD(P)-bd_dom_sf"/>
</dbReference>
<dbReference type="OrthoDB" id="822355at2"/>
<accession>A0A1I6PR58</accession>
<keyword evidence="5" id="KW-1185">Reference proteome</keyword>
<dbReference type="PANTHER" id="PTHR44196">
    <property type="entry name" value="DEHYDROGENASE/REDUCTASE SDR FAMILY MEMBER 7B"/>
    <property type="match status" value="1"/>
</dbReference>
<dbReference type="GO" id="GO:0016020">
    <property type="term" value="C:membrane"/>
    <property type="evidence" value="ECO:0007669"/>
    <property type="project" value="TreeGrafter"/>
</dbReference>
<dbReference type="GO" id="GO:0016491">
    <property type="term" value="F:oxidoreductase activity"/>
    <property type="evidence" value="ECO:0007669"/>
    <property type="project" value="UniProtKB-KW"/>
</dbReference>
<gene>
    <name evidence="4" type="ORF">SAMN04488006_1276</name>
</gene>
<evidence type="ECO:0000313" key="5">
    <source>
        <dbReference type="Proteomes" id="UP000199312"/>
    </source>
</evidence>
<organism evidence="4 5">
    <name type="scientific">Lutibacter maritimus</name>
    <dbReference type="NCBI Taxonomy" id="593133"/>
    <lineage>
        <taxon>Bacteria</taxon>
        <taxon>Pseudomonadati</taxon>
        <taxon>Bacteroidota</taxon>
        <taxon>Flavobacteriia</taxon>
        <taxon>Flavobacteriales</taxon>
        <taxon>Flavobacteriaceae</taxon>
        <taxon>Lutibacter</taxon>
    </lineage>
</organism>
<evidence type="ECO:0000256" key="1">
    <source>
        <dbReference type="ARBA" id="ARBA00006484"/>
    </source>
</evidence>
<dbReference type="InterPro" id="IPR020904">
    <property type="entry name" value="Sc_DH/Rdtase_CS"/>
</dbReference>
<dbReference type="Pfam" id="PF00106">
    <property type="entry name" value="adh_short"/>
    <property type="match status" value="1"/>
</dbReference>
<evidence type="ECO:0000256" key="3">
    <source>
        <dbReference type="RuleBase" id="RU000363"/>
    </source>
</evidence>
<sequence length="264" mass="29106">MNFTNKVIWITGASSGIGKSLAMELSKLNTKLILSSRNIAELEKVKNECDASSEIKIIPLDLEKYQTLPSKVDEAMLLYGKIDILFNNGGISQRSKAIDTAIEVDRRIMAINYFGTIALSKALLPHFIAQKSGQFVVITSVVGKVATPVRSSYSASKHALHGFFDSLRAETHQYNIKVTLACPGYVKTNISMNALTGNGTAQNKMDIATNNGLSPAYFSKKLLKAVSKEKNEVYIAGFREKSAIYLKRFFPKLLAKMIRKMAVT</sequence>
<dbReference type="PROSITE" id="PS00061">
    <property type="entry name" value="ADH_SHORT"/>
    <property type="match status" value="1"/>
</dbReference>
<dbReference type="PRINTS" id="PR00080">
    <property type="entry name" value="SDRFAMILY"/>
</dbReference>
<keyword evidence="2" id="KW-0560">Oxidoreductase</keyword>
<protein>
    <submittedName>
        <fullName evidence="4">Short-chain dehydrogenase</fullName>
    </submittedName>
</protein>
<dbReference type="CDD" id="cd05332">
    <property type="entry name" value="11beta-HSD1_like_SDR_c"/>
    <property type="match status" value="1"/>
</dbReference>
<dbReference type="Gene3D" id="3.40.50.720">
    <property type="entry name" value="NAD(P)-binding Rossmann-like Domain"/>
    <property type="match status" value="1"/>
</dbReference>